<reference evidence="3" key="1">
    <citation type="submission" date="2009-01" db="EMBL/GenBank/DDBJ databases">
        <title>Complete sequence of Chromosome 1 of Burkholderia cepacia AMMD.</title>
        <authorList>
            <consortium name="US DOE Joint Genome Institute"/>
            <person name="Copeland A."/>
            <person name="Lucas S."/>
            <person name="Lapidus A."/>
            <person name="Barry K."/>
            <person name="Detter J.C."/>
            <person name="Glavina del Rio T."/>
            <person name="Hammon N."/>
            <person name="Israni S."/>
            <person name="Pitluck S."/>
            <person name="Bruce D."/>
            <person name="Chain P."/>
            <person name="Malfatti S."/>
            <person name="Shin M."/>
            <person name="Vergez L."/>
            <person name="Schmutz J."/>
            <person name="Larimer F."/>
            <person name="Land M."/>
            <person name="Hauser L."/>
            <person name="Kyrpides N."/>
            <person name="Kim E."/>
            <person name="Parke J."/>
            <person name="Coenye T."/>
            <person name="Konstantinidis K."/>
            <person name="Ramette A."/>
            <person name="Tiedje J."/>
            <person name="Richardson P."/>
        </authorList>
    </citation>
    <scope>NUCLEOTIDE SEQUENCE [LARGE SCALE GENOMIC DNA]</scope>
    <source>
        <strain evidence="3">AMMD</strain>
    </source>
</reference>
<dbReference type="KEGG" id="bam:Bamb_0840"/>
<dbReference type="eggNOG" id="COG0840">
    <property type="taxonomic scope" value="Bacteria"/>
</dbReference>
<organism evidence="3 4">
    <name type="scientific">Burkholderia ambifaria (strain ATCC BAA-244 / DSM 16087 / CCUG 44356 / LMG 19182 / AMMD)</name>
    <name type="common">Burkholderia cepacia (strain AMMD)</name>
    <dbReference type="NCBI Taxonomy" id="339670"/>
    <lineage>
        <taxon>Bacteria</taxon>
        <taxon>Pseudomonadati</taxon>
        <taxon>Pseudomonadota</taxon>
        <taxon>Betaproteobacteria</taxon>
        <taxon>Burkholderiales</taxon>
        <taxon>Burkholderiaceae</taxon>
        <taxon>Burkholderia</taxon>
        <taxon>Burkholderia cepacia complex</taxon>
    </lineage>
</organism>
<dbReference type="AlphaFoldDB" id="Q0BHH4"/>
<evidence type="ECO:0000313" key="4">
    <source>
        <dbReference type="Proteomes" id="UP000000662"/>
    </source>
</evidence>
<evidence type="ECO:0000256" key="1">
    <source>
        <dbReference type="ARBA" id="ARBA00022481"/>
    </source>
</evidence>
<dbReference type="PANTHER" id="PTHR43531:SF14">
    <property type="entry name" value="METHYL-ACCEPTING CHEMOTAXIS PROTEIN I-RELATED"/>
    <property type="match status" value="1"/>
</dbReference>
<protein>
    <submittedName>
        <fullName evidence="3">Methyl-accepting chemotaxis sensory transducer</fullName>
    </submittedName>
</protein>
<dbReference type="PATRIC" id="fig|339670.21.peg.745"/>
<proteinExistence type="inferred from homology"/>
<accession>Q0BHH4</accession>
<dbReference type="SUPFAM" id="SSF58104">
    <property type="entry name" value="Methyl-accepting chemotaxis protein (MCP) signaling domain"/>
    <property type="match status" value="1"/>
</dbReference>
<evidence type="ECO:0000256" key="2">
    <source>
        <dbReference type="ARBA" id="ARBA00029447"/>
    </source>
</evidence>
<name>Q0BHH4_BURCM</name>
<gene>
    <name evidence="3" type="ordered locus">Bamb_0840</name>
</gene>
<dbReference type="Gene3D" id="1.10.287.950">
    <property type="entry name" value="Methyl-accepting chemotaxis protein"/>
    <property type="match status" value="1"/>
</dbReference>
<keyword evidence="1" id="KW-0488">Methylation</keyword>
<dbReference type="GO" id="GO:0005886">
    <property type="term" value="C:plasma membrane"/>
    <property type="evidence" value="ECO:0007669"/>
    <property type="project" value="TreeGrafter"/>
</dbReference>
<dbReference type="GO" id="GO:0006935">
    <property type="term" value="P:chemotaxis"/>
    <property type="evidence" value="ECO:0007669"/>
    <property type="project" value="TreeGrafter"/>
</dbReference>
<dbReference type="InterPro" id="IPR051310">
    <property type="entry name" value="MCP_chemotaxis"/>
</dbReference>
<comment type="similarity">
    <text evidence="2">Belongs to the methyl-accepting chemotaxis (MCP) protein family.</text>
</comment>
<dbReference type="EMBL" id="CP000440">
    <property type="protein sequence ID" value="ABI86399.1"/>
    <property type="molecule type" value="Genomic_DNA"/>
</dbReference>
<dbReference type="PANTHER" id="PTHR43531">
    <property type="entry name" value="PROTEIN ICFG"/>
    <property type="match status" value="1"/>
</dbReference>
<dbReference type="GO" id="GO:0004888">
    <property type="term" value="F:transmembrane signaling receptor activity"/>
    <property type="evidence" value="ECO:0007669"/>
    <property type="project" value="TreeGrafter"/>
</dbReference>
<evidence type="ECO:0000313" key="3">
    <source>
        <dbReference type="EMBL" id="ABI86399.1"/>
    </source>
</evidence>
<keyword evidence="4" id="KW-1185">Reference proteome</keyword>
<dbReference type="Proteomes" id="UP000000662">
    <property type="component" value="Chromosome 1"/>
</dbReference>
<sequence>MCAAVSMPAYGRDRTIVGKISSASQEQSGGIQQANVAVTQMDEATQRNAALVEQASAATQALAEQASALRHAVAVFRLPQAA</sequence>